<dbReference type="Gene3D" id="3.30.200.20">
    <property type="entry name" value="Phosphorylase Kinase, domain 1"/>
    <property type="match status" value="1"/>
</dbReference>
<comment type="catalytic activity">
    <reaction evidence="10">
        <text>L-seryl-[protein] + ATP = O-phospho-L-seryl-[protein] + ADP + H(+)</text>
        <dbReference type="Rhea" id="RHEA:17989"/>
        <dbReference type="Rhea" id="RHEA-COMP:9863"/>
        <dbReference type="Rhea" id="RHEA-COMP:11604"/>
        <dbReference type="ChEBI" id="CHEBI:15378"/>
        <dbReference type="ChEBI" id="CHEBI:29999"/>
        <dbReference type="ChEBI" id="CHEBI:30616"/>
        <dbReference type="ChEBI" id="CHEBI:83421"/>
        <dbReference type="ChEBI" id="CHEBI:456216"/>
        <dbReference type="EC" id="2.7.11.1"/>
    </reaction>
</comment>
<dbReference type="GO" id="GO:0004674">
    <property type="term" value="F:protein serine/threonine kinase activity"/>
    <property type="evidence" value="ECO:0007669"/>
    <property type="project" value="UniProtKB-KW"/>
</dbReference>
<evidence type="ECO:0000256" key="8">
    <source>
        <dbReference type="ARBA" id="ARBA00023054"/>
    </source>
</evidence>
<dbReference type="Gene3D" id="1.10.510.10">
    <property type="entry name" value="Transferase(Phosphotransferase) domain 1"/>
    <property type="match status" value="1"/>
</dbReference>
<keyword evidence="8" id="KW-0175">Coiled coil</keyword>
<dbReference type="PANTHER" id="PTHR47167">
    <property type="entry name" value="SERINE/THREONINE-PROTEIN KINASE TAO1-LIKE PROTEIN"/>
    <property type="match status" value="1"/>
</dbReference>
<keyword evidence="4" id="KW-0808">Transferase</keyword>
<comment type="caution">
    <text evidence="14">The sequence shown here is derived from an EMBL/GenBank/DDBJ whole genome shotgun (WGS) entry which is preliminary data.</text>
</comment>
<dbReference type="GO" id="GO:0005524">
    <property type="term" value="F:ATP binding"/>
    <property type="evidence" value="ECO:0007669"/>
    <property type="project" value="UniProtKB-UniRule"/>
</dbReference>
<reference evidence="14" key="1">
    <citation type="journal article" date="2023" name="Genome Biol. Evol.">
        <title>Long-read-based Genome Assembly of Drosophila gunungcola Reveals Fewer Chemosensory Genes in Flower-breeding Species.</title>
        <authorList>
            <person name="Negi A."/>
            <person name="Liao B.Y."/>
            <person name="Yeh S.D."/>
        </authorList>
    </citation>
    <scope>NUCLEOTIDE SEQUENCE</scope>
    <source>
        <strain evidence="14">Sukarami</strain>
    </source>
</reference>
<dbReference type="PROSITE" id="PS00107">
    <property type="entry name" value="PROTEIN_KINASE_ATP"/>
    <property type="match status" value="1"/>
</dbReference>
<evidence type="ECO:0000313" key="15">
    <source>
        <dbReference type="Proteomes" id="UP001059596"/>
    </source>
</evidence>
<sequence>MPSARPGSLKDPEIADLFNKHDPEKIFEDLREIGHGSFGAVYYARCNLTKEIVAIKKMSYTGKQSQEKWQDILKEIRFLRQLNHPNTIEYKGCYLRESTAWLVMEYCVGSASDIIEVHKKPLHEDEIAAICLGVLSGLSYLHSLGRIHRDIKAGNILLTDNGVVKLADFGSAAIKCPANSFVGTPYWMAPEVILAMDEGQYDGKVDVWSLGITCIELAERKPPYFNMNAMSALYHIAQNESPTLPKNDWSDAFCSFVELCLKKMPAERPSSAKLLTHAYVTRPRSDTVLLELIARTKSAVRELDNLNYRKMKKILMVDTCETESAVGDADDQQDDHAGGDSSKSNSITSEHSIHSVGVSAASSQSSSSNSIPAAAQNHHHIAAHHHQQAANAAVAAAMQHHHHHPHQQQPPPSWPSGQQQGQPVPPGAVSRNSSRHRNRPPLPNIMHSMNNNVTPTNSASVVPAPAPAPVPPLVDRIQPIQPRYLTTPAAQAAVYAASSASSQQAISNAVNDHGPNNFATIRTTSIVTKQQKEHMQARYNFCSQLCGGDHINSECRDGSRRRESKQKIGQATKKDPKRHCPCVIS</sequence>
<evidence type="ECO:0000256" key="3">
    <source>
        <dbReference type="ARBA" id="ARBA00022527"/>
    </source>
</evidence>
<dbReference type="FunFam" id="3.30.200.20:FF:000029">
    <property type="entry name" value="Serine/threonine-protein kinase TAO2, putative"/>
    <property type="match status" value="1"/>
</dbReference>
<evidence type="ECO:0000256" key="1">
    <source>
        <dbReference type="ARBA" id="ARBA00008874"/>
    </source>
</evidence>
<dbReference type="PANTHER" id="PTHR47167:SF4">
    <property type="entry name" value="SERINE_THREONINE-PROTEIN KINASE TAO"/>
    <property type="match status" value="1"/>
</dbReference>
<dbReference type="AlphaFoldDB" id="A0A9Q0BK80"/>
<accession>A0A9Q0BK80</accession>
<name>A0A9Q0BK80_9MUSC</name>
<dbReference type="FunFam" id="1.10.510.10:FF:000030">
    <property type="entry name" value="Serine/threonine-protein kinase TAO2, putative"/>
    <property type="match status" value="1"/>
</dbReference>
<dbReference type="GO" id="GO:0005737">
    <property type="term" value="C:cytoplasm"/>
    <property type="evidence" value="ECO:0007669"/>
    <property type="project" value="TreeGrafter"/>
</dbReference>
<evidence type="ECO:0000256" key="5">
    <source>
        <dbReference type="ARBA" id="ARBA00022741"/>
    </source>
</evidence>
<evidence type="ECO:0000259" key="13">
    <source>
        <dbReference type="PROSITE" id="PS50011"/>
    </source>
</evidence>
<dbReference type="EMBL" id="JAMKOV010000061">
    <property type="protein sequence ID" value="KAI8034670.1"/>
    <property type="molecule type" value="Genomic_DNA"/>
</dbReference>
<organism evidence="14 15">
    <name type="scientific">Drosophila gunungcola</name>
    <name type="common">fruit fly</name>
    <dbReference type="NCBI Taxonomy" id="103775"/>
    <lineage>
        <taxon>Eukaryota</taxon>
        <taxon>Metazoa</taxon>
        <taxon>Ecdysozoa</taxon>
        <taxon>Arthropoda</taxon>
        <taxon>Hexapoda</taxon>
        <taxon>Insecta</taxon>
        <taxon>Pterygota</taxon>
        <taxon>Neoptera</taxon>
        <taxon>Endopterygota</taxon>
        <taxon>Diptera</taxon>
        <taxon>Brachycera</taxon>
        <taxon>Muscomorpha</taxon>
        <taxon>Ephydroidea</taxon>
        <taxon>Drosophilidae</taxon>
        <taxon>Drosophila</taxon>
        <taxon>Sophophora</taxon>
    </lineage>
</organism>
<evidence type="ECO:0000256" key="10">
    <source>
        <dbReference type="ARBA" id="ARBA00048679"/>
    </source>
</evidence>
<dbReference type="InterPro" id="IPR000719">
    <property type="entry name" value="Prot_kinase_dom"/>
</dbReference>
<evidence type="ECO:0000256" key="12">
    <source>
        <dbReference type="SAM" id="MobiDB-lite"/>
    </source>
</evidence>
<evidence type="ECO:0000256" key="11">
    <source>
        <dbReference type="PROSITE-ProRule" id="PRU10141"/>
    </source>
</evidence>
<dbReference type="SUPFAM" id="SSF56112">
    <property type="entry name" value="Protein kinase-like (PK-like)"/>
    <property type="match status" value="1"/>
</dbReference>
<dbReference type="OrthoDB" id="10016527at2759"/>
<feature type="compositionally biased region" description="Low complexity" evidence="12">
    <location>
        <begin position="359"/>
        <end position="376"/>
    </location>
</feature>
<dbReference type="InterPro" id="IPR017441">
    <property type="entry name" value="Protein_kinase_ATP_BS"/>
</dbReference>
<keyword evidence="15" id="KW-1185">Reference proteome</keyword>
<feature type="region of interest" description="Disordered" evidence="12">
    <location>
        <begin position="555"/>
        <end position="578"/>
    </location>
</feature>
<evidence type="ECO:0000256" key="9">
    <source>
        <dbReference type="ARBA" id="ARBA00047899"/>
    </source>
</evidence>
<evidence type="ECO:0000256" key="7">
    <source>
        <dbReference type="ARBA" id="ARBA00022840"/>
    </source>
</evidence>
<comment type="catalytic activity">
    <reaction evidence="9">
        <text>L-threonyl-[protein] + ATP = O-phospho-L-threonyl-[protein] + ADP + H(+)</text>
        <dbReference type="Rhea" id="RHEA:46608"/>
        <dbReference type="Rhea" id="RHEA-COMP:11060"/>
        <dbReference type="Rhea" id="RHEA-COMP:11605"/>
        <dbReference type="ChEBI" id="CHEBI:15378"/>
        <dbReference type="ChEBI" id="CHEBI:30013"/>
        <dbReference type="ChEBI" id="CHEBI:30616"/>
        <dbReference type="ChEBI" id="CHEBI:61977"/>
        <dbReference type="ChEBI" id="CHEBI:456216"/>
        <dbReference type="EC" id="2.7.11.1"/>
    </reaction>
</comment>
<dbReference type="SMART" id="SM00220">
    <property type="entry name" value="S_TKc"/>
    <property type="match status" value="1"/>
</dbReference>
<protein>
    <recommendedName>
        <fullName evidence="2">non-specific serine/threonine protein kinase</fullName>
        <ecNumber evidence="2">2.7.11.1</ecNumber>
    </recommendedName>
</protein>
<dbReference type="PROSITE" id="PS50011">
    <property type="entry name" value="PROTEIN_KINASE_DOM"/>
    <property type="match status" value="1"/>
</dbReference>
<keyword evidence="3" id="KW-0723">Serine/threonine-protein kinase</keyword>
<keyword evidence="5 11" id="KW-0547">Nucleotide-binding</keyword>
<evidence type="ECO:0000256" key="6">
    <source>
        <dbReference type="ARBA" id="ARBA00022777"/>
    </source>
</evidence>
<feature type="compositionally biased region" description="Polar residues" evidence="12">
    <location>
        <begin position="447"/>
        <end position="460"/>
    </location>
</feature>
<evidence type="ECO:0000313" key="14">
    <source>
        <dbReference type="EMBL" id="KAI8034670.1"/>
    </source>
</evidence>
<gene>
    <name evidence="14" type="ORF">M5D96_012493</name>
</gene>
<feature type="binding site" evidence="11">
    <location>
        <position position="57"/>
    </location>
    <ligand>
        <name>ATP</name>
        <dbReference type="ChEBI" id="CHEBI:30616"/>
    </ligand>
</feature>
<feature type="compositionally biased region" description="Low complexity" evidence="12">
    <location>
        <begin position="388"/>
        <end position="398"/>
    </location>
</feature>
<dbReference type="InterPro" id="IPR051234">
    <property type="entry name" value="TAO_STE20_kinase"/>
</dbReference>
<proteinExistence type="inferred from homology"/>
<feature type="domain" description="Protein kinase" evidence="13">
    <location>
        <begin position="27"/>
        <end position="280"/>
    </location>
</feature>
<keyword evidence="7 11" id="KW-0067">ATP-binding</keyword>
<feature type="compositionally biased region" description="Basic residues" evidence="12">
    <location>
        <begin position="377"/>
        <end position="387"/>
    </location>
</feature>
<dbReference type="CDD" id="cd06607">
    <property type="entry name" value="STKc_TAO"/>
    <property type="match status" value="1"/>
</dbReference>
<dbReference type="Proteomes" id="UP001059596">
    <property type="component" value="Unassembled WGS sequence"/>
</dbReference>
<dbReference type="EC" id="2.7.11.1" evidence="2"/>
<evidence type="ECO:0000256" key="2">
    <source>
        <dbReference type="ARBA" id="ARBA00012513"/>
    </source>
</evidence>
<feature type="region of interest" description="Disordered" evidence="12">
    <location>
        <begin position="325"/>
        <end position="464"/>
    </location>
</feature>
<dbReference type="Pfam" id="PF00069">
    <property type="entry name" value="Pkinase"/>
    <property type="match status" value="1"/>
</dbReference>
<keyword evidence="6" id="KW-0418">Kinase</keyword>
<dbReference type="InterPro" id="IPR011009">
    <property type="entry name" value="Kinase-like_dom_sf"/>
</dbReference>
<comment type="similarity">
    <text evidence="1">Belongs to the protein kinase superfamily. STE Ser/Thr protein kinase family. STE20 subfamily.</text>
</comment>
<evidence type="ECO:0000256" key="4">
    <source>
        <dbReference type="ARBA" id="ARBA00022679"/>
    </source>
</evidence>